<dbReference type="PROSITE" id="PS50035">
    <property type="entry name" value="PLD"/>
    <property type="match status" value="2"/>
</dbReference>
<evidence type="ECO:0000259" key="1">
    <source>
        <dbReference type="PROSITE" id="PS50035"/>
    </source>
</evidence>
<reference evidence="3" key="1">
    <citation type="submission" date="2016-10" db="EMBL/GenBank/DDBJ databases">
        <authorList>
            <person name="Varghese N."/>
            <person name="Submissions S."/>
        </authorList>
    </citation>
    <scope>NUCLEOTIDE SEQUENCE [LARGE SCALE GENOMIC DNA]</scope>
    <source>
        <strain evidence="3">DSM 24213</strain>
    </source>
</reference>
<dbReference type="OrthoDB" id="9814092at2"/>
<dbReference type="PANTHER" id="PTHR21248">
    <property type="entry name" value="CARDIOLIPIN SYNTHASE"/>
    <property type="match status" value="1"/>
</dbReference>
<gene>
    <name evidence="2" type="ORF">SAMN05216217_107130</name>
</gene>
<dbReference type="InterPro" id="IPR001736">
    <property type="entry name" value="PLipase_D/transphosphatidylase"/>
</dbReference>
<dbReference type="Pfam" id="PF13091">
    <property type="entry name" value="PLDc_2"/>
    <property type="match status" value="2"/>
</dbReference>
<dbReference type="GO" id="GO:0030572">
    <property type="term" value="F:phosphatidyltransferase activity"/>
    <property type="evidence" value="ECO:0007669"/>
    <property type="project" value="UniProtKB-ARBA"/>
</dbReference>
<dbReference type="Gene3D" id="3.30.870.10">
    <property type="entry name" value="Endonuclease Chain A"/>
    <property type="match status" value="2"/>
</dbReference>
<dbReference type="PROSITE" id="PS51257">
    <property type="entry name" value="PROKAR_LIPOPROTEIN"/>
    <property type="match status" value="1"/>
</dbReference>
<accession>A0A1I4RQT9</accession>
<evidence type="ECO:0000313" key="2">
    <source>
        <dbReference type="EMBL" id="SFM54565.1"/>
    </source>
</evidence>
<organism evidence="2 3">
    <name type="scientific">Halopseudomonas yangmingensis</name>
    <dbReference type="NCBI Taxonomy" id="1720063"/>
    <lineage>
        <taxon>Bacteria</taxon>
        <taxon>Pseudomonadati</taxon>
        <taxon>Pseudomonadota</taxon>
        <taxon>Gammaproteobacteria</taxon>
        <taxon>Pseudomonadales</taxon>
        <taxon>Pseudomonadaceae</taxon>
        <taxon>Halopseudomonas</taxon>
    </lineage>
</organism>
<name>A0A1I4RQT9_9GAMM</name>
<dbReference type="PANTHER" id="PTHR21248:SF12">
    <property type="entry name" value="CARDIOLIPIN SYNTHASE C"/>
    <property type="match status" value="1"/>
</dbReference>
<protein>
    <submittedName>
        <fullName evidence="2">Putative cardiolipin synthase</fullName>
    </submittedName>
</protein>
<evidence type="ECO:0000313" key="3">
    <source>
        <dbReference type="Proteomes" id="UP000243629"/>
    </source>
</evidence>
<dbReference type="InterPro" id="IPR025202">
    <property type="entry name" value="PLD-like_dom"/>
</dbReference>
<sequence>MKSAILLLVVALLGGCATRLPPQQGPVSFVRQAAAEAPLLQLAESLALTSNTDLSAFSLLTSGKDALAARLQLIDMAESGIDLQYYIFKGDTTGGLLALRLLAAADRGVQVRLLVDDIGNSMGDFKIASLDRHPNIEIRLFNPLTLRDPWLRYASKVGEFGRINHRMHNKLMVVDGMALITGGRNLGDEYFALSERDFQDIDVLAIGPVAASAAMTFDVYWNSHKSVAVAGLVRAPGSRALHRLRRQLDSLRVQQEQTPWQQAVASSSFRGENALGKIEWLHGSGWWLADPPDKADPFSSKANHPALGLGLAELGRATREELLMMTAYFIPGRDGMQVLREFRHSGMQVGILTNSLATTDVLAVHSAYAGYRTALLEAGLHLWELQPIAAQQERASTFAGDSQASLHAKSFIFDRERVFIGSLNLDPRSIHLNTEAGVLIEQPELAGQMYQLFQRWTDAEHAWKLGLDERGELYWQAGEQILRGEPEAGWWRRLNSWLLGWLPIERQL</sequence>
<keyword evidence="3" id="KW-1185">Reference proteome</keyword>
<dbReference type="EMBL" id="FOUI01000007">
    <property type="protein sequence ID" value="SFM54565.1"/>
    <property type="molecule type" value="Genomic_DNA"/>
</dbReference>
<dbReference type="CDD" id="cd09113">
    <property type="entry name" value="PLDc_ymdC_like_2"/>
    <property type="match status" value="1"/>
</dbReference>
<dbReference type="Proteomes" id="UP000243629">
    <property type="component" value="Unassembled WGS sequence"/>
</dbReference>
<dbReference type="SUPFAM" id="SSF56024">
    <property type="entry name" value="Phospholipase D/nuclease"/>
    <property type="match status" value="2"/>
</dbReference>
<feature type="domain" description="PLD phosphodiesterase" evidence="1">
    <location>
        <begin position="402"/>
        <end position="429"/>
    </location>
</feature>
<dbReference type="AlphaFoldDB" id="A0A1I4RQT9"/>
<dbReference type="RefSeq" id="WP_093475504.1">
    <property type="nucleotide sequence ID" value="NZ_FOUI01000007.1"/>
</dbReference>
<dbReference type="SMART" id="SM00155">
    <property type="entry name" value="PLDc"/>
    <property type="match status" value="2"/>
</dbReference>
<dbReference type="CDD" id="cd09111">
    <property type="entry name" value="PLDc_ymdC_like_1"/>
    <property type="match status" value="1"/>
</dbReference>
<proteinExistence type="predicted"/>
<dbReference type="STRING" id="1720063.SAMN05216217_107130"/>
<feature type="domain" description="PLD phosphodiesterase" evidence="1">
    <location>
        <begin position="163"/>
        <end position="190"/>
    </location>
</feature>
<dbReference type="GO" id="GO:0032049">
    <property type="term" value="P:cardiolipin biosynthetic process"/>
    <property type="evidence" value="ECO:0007669"/>
    <property type="project" value="UniProtKB-ARBA"/>
</dbReference>